<dbReference type="PRINTS" id="PR01653">
    <property type="entry name" value="TCTPROTEIN"/>
</dbReference>
<organism evidence="4 5">
    <name type="scientific">Ascosphaera apis ARSEF 7405</name>
    <dbReference type="NCBI Taxonomy" id="392613"/>
    <lineage>
        <taxon>Eukaryota</taxon>
        <taxon>Fungi</taxon>
        <taxon>Dikarya</taxon>
        <taxon>Ascomycota</taxon>
        <taxon>Pezizomycotina</taxon>
        <taxon>Eurotiomycetes</taxon>
        <taxon>Eurotiomycetidae</taxon>
        <taxon>Onygenales</taxon>
        <taxon>Ascosphaeraceae</taxon>
        <taxon>Ascosphaera</taxon>
    </lineage>
</organism>
<evidence type="ECO:0000256" key="1">
    <source>
        <dbReference type="ARBA" id="ARBA00014759"/>
    </source>
</evidence>
<feature type="domain" description="TCTP" evidence="3">
    <location>
        <begin position="1"/>
        <end position="174"/>
    </location>
</feature>
<gene>
    <name evidence="4" type="ORF">AAP_04027</name>
</gene>
<dbReference type="Proteomes" id="UP000242877">
    <property type="component" value="Unassembled WGS sequence"/>
</dbReference>
<evidence type="ECO:0000259" key="3">
    <source>
        <dbReference type="PROSITE" id="PS51797"/>
    </source>
</evidence>
<dbReference type="Pfam" id="PF00838">
    <property type="entry name" value="TCTP"/>
    <property type="match status" value="1"/>
</dbReference>
<dbReference type="SUPFAM" id="SSF51316">
    <property type="entry name" value="Mss4-like"/>
    <property type="match status" value="1"/>
</dbReference>
<keyword evidence="5" id="KW-1185">Reference proteome</keyword>
<evidence type="ECO:0000313" key="5">
    <source>
        <dbReference type="Proteomes" id="UP000242877"/>
    </source>
</evidence>
<dbReference type="PROSITE" id="PS51797">
    <property type="entry name" value="TCTP_3"/>
    <property type="match status" value="1"/>
</dbReference>
<accession>A0A167XGX5</accession>
<comment type="caution">
    <text evidence="4">The sequence shown here is derived from an EMBL/GenBank/DDBJ whole genome shotgun (WGS) entry which is preliminary data.</text>
</comment>
<dbReference type="OrthoDB" id="10248936at2759"/>
<protein>
    <recommendedName>
        <fullName evidence="1">Translationally-controlled tumor protein homolog</fullName>
    </recommendedName>
</protein>
<dbReference type="InterPro" id="IPR018105">
    <property type="entry name" value="Translational_control_tumour_p"/>
</dbReference>
<dbReference type="InterPro" id="IPR011057">
    <property type="entry name" value="Mss4-like_sf"/>
</dbReference>
<dbReference type="InterPro" id="IPR018103">
    <property type="entry name" value="Translation_control_tumour_CS"/>
</dbReference>
<dbReference type="PANTHER" id="PTHR11991:SF0">
    <property type="entry name" value="TRANSLATIONALLY-CONTROLLED TUMOR PROTEIN"/>
    <property type="match status" value="1"/>
</dbReference>
<dbReference type="InterPro" id="IPR034737">
    <property type="entry name" value="TCTP"/>
</dbReference>
<comment type="similarity">
    <text evidence="2">Belongs to the TCTP family.</text>
</comment>
<dbReference type="GO" id="GO:0005509">
    <property type="term" value="F:calcium ion binding"/>
    <property type="evidence" value="ECO:0007669"/>
    <property type="project" value="TreeGrafter"/>
</dbReference>
<evidence type="ECO:0000256" key="2">
    <source>
        <dbReference type="PROSITE-ProRule" id="PRU01133"/>
    </source>
</evidence>
<dbReference type="EMBL" id="AZGZ01000018">
    <property type="protein sequence ID" value="KZZ90077.1"/>
    <property type="molecule type" value="Genomic_DNA"/>
</dbReference>
<sequence length="174" mass="19926">MLIYKDIFTDDEIISDTYKLIEVPGNVLWEVDCKQYMKGKVDFTLEGANPSAEEEDEGEDEGEGKMVLDIEESFQLSKLESKPSKDEFKKSLKSYIGRVNKKLKEQGAPEADIKEFQTNGTAAFKKIVANYDNYDVFFGASFDPDGMWVLVDYREDGVTPYATFWRHGLKEMKV</sequence>
<dbReference type="PANTHER" id="PTHR11991">
    <property type="entry name" value="TRANSLATIONALLY CONTROLLED TUMOR PROTEIN-RELATED"/>
    <property type="match status" value="1"/>
</dbReference>
<dbReference type="InterPro" id="IPR011323">
    <property type="entry name" value="Mss4/transl-control_tumour"/>
</dbReference>
<dbReference type="Gene3D" id="2.170.150.10">
    <property type="entry name" value="Metal Binding Protein, Guanine Nucleotide Exchange Factor, Chain A"/>
    <property type="match status" value="1"/>
</dbReference>
<proteinExistence type="inferred from homology"/>
<dbReference type="PROSITE" id="PS01002">
    <property type="entry name" value="TCTP_1"/>
    <property type="match status" value="1"/>
</dbReference>
<dbReference type="GO" id="GO:0005737">
    <property type="term" value="C:cytoplasm"/>
    <property type="evidence" value="ECO:0007669"/>
    <property type="project" value="TreeGrafter"/>
</dbReference>
<name>A0A167XGX5_9EURO</name>
<reference evidence="4 5" key="1">
    <citation type="journal article" date="2016" name="Genome Biol. Evol.">
        <title>Divergent and convergent evolution of fungal pathogenicity.</title>
        <authorList>
            <person name="Shang Y."/>
            <person name="Xiao G."/>
            <person name="Zheng P."/>
            <person name="Cen K."/>
            <person name="Zhan S."/>
            <person name="Wang C."/>
        </authorList>
    </citation>
    <scope>NUCLEOTIDE SEQUENCE [LARGE SCALE GENOMIC DNA]</scope>
    <source>
        <strain evidence="4 5">ARSEF 7405</strain>
    </source>
</reference>
<dbReference type="VEuPathDB" id="FungiDB:AAP_04027"/>
<dbReference type="AlphaFoldDB" id="A0A167XGX5"/>
<evidence type="ECO:0000313" key="4">
    <source>
        <dbReference type="EMBL" id="KZZ90077.1"/>
    </source>
</evidence>